<protein>
    <submittedName>
        <fullName evidence="2">Uncharacterized protein</fullName>
    </submittedName>
</protein>
<name>A0A133UY77_9EURY</name>
<keyword evidence="1" id="KW-1133">Transmembrane helix</keyword>
<dbReference type="AlphaFoldDB" id="A0A133UY77"/>
<comment type="caution">
    <text evidence="2">The sequence shown here is derived from an EMBL/GenBank/DDBJ whole genome shotgun (WGS) entry which is preliminary data.</text>
</comment>
<accession>A0A133UY77</accession>
<feature type="transmembrane region" description="Helical" evidence="1">
    <location>
        <begin position="31"/>
        <end position="49"/>
    </location>
</feature>
<keyword evidence="1" id="KW-0472">Membrane</keyword>
<evidence type="ECO:0000313" key="2">
    <source>
        <dbReference type="EMBL" id="KXA99140.1"/>
    </source>
</evidence>
<evidence type="ECO:0000313" key="3">
    <source>
        <dbReference type="Proteomes" id="UP000070341"/>
    </source>
</evidence>
<dbReference type="Proteomes" id="UP000070341">
    <property type="component" value="Unassembled WGS sequence"/>
</dbReference>
<keyword evidence="1" id="KW-0812">Transmembrane</keyword>
<organism evidence="2 3">
    <name type="scientific">candidate division MSBL1 archaeon SCGC-AAA259M10</name>
    <dbReference type="NCBI Taxonomy" id="1698270"/>
    <lineage>
        <taxon>Archaea</taxon>
        <taxon>Methanobacteriati</taxon>
        <taxon>Methanobacteriota</taxon>
        <taxon>candidate division MSBL1</taxon>
    </lineage>
</organism>
<keyword evidence="3" id="KW-1185">Reference proteome</keyword>
<dbReference type="EMBL" id="LHXU01000072">
    <property type="protein sequence ID" value="KXA99140.1"/>
    <property type="molecule type" value="Genomic_DNA"/>
</dbReference>
<evidence type="ECO:0000256" key="1">
    <source>
        <dbReference type="SAM" id="Phobius"/>
    </source>
</evidence>
<reference evidence="2 3" key="1">
    <citation type="journal article" date="2016" name="Sci. Rep.">
        <title>Metabolic traits of an uncultured archaeal lineage -MSBL1- from brine pools of the Red Sea.</title>
        <authorList>
            <person name="Mwirichia R."/>
            <person name="Alam I."/>
            <person name="Rashid M."/>
            <person name="Vinu M."/>
            <person name="Ba-Alawi W."/>
            <person name="Anthony Kamau A."/>
            <person name="Kamanda Ngugi D."/>
            <person name="Goker M."/>
            <person name="Klenk H.P."/>
            <person name="Bajic V."/>
            <person name="Stingl U."/>
        </authorList>
    </citation>
    <scope>NUCLEOTIDE SEQUENCE [LARGE SCALE GENOMIC DNA]</scope>
    <source>
        <strain evidence="2">SCGC-AAA259M10</strain>
    </source>
</reference>
<proteinExistence type="predicted"/>
<gene>
    <name evidence="2" type="ORF">AKJ40_03870</name>
</gene>
<sequence>MRVPKHKGETMGLVAPYLDLSGFQALLGSQPWLEVVASASLCVILLVVLDRSALTKKLRGEKC</sequence>